<organism evidence="2 3">
    <name type="scientific">Salinibacter ruber</name>
    <dbReference type="NCBI Taxonomy" id="146919"/>
    <lineage>
        <taxon>Bacteria</taxon>
        <taxon>Pseudomonadati</taxon>
        <taxon>Rhodothermota</taxon>
        <taxon>Rhodothermia</taxon>
        <taxon>Rhodothermales</taxon>
        <taxon>Salinibacteraceae</taxon>
        <taxon>Salinibacter</taxon>
    </lineage>
</organism>
<reference evidence="2" key="1">
    <citation type="submission" date="2022-08" db="EMBL/GenBank/DDBJ databases">
        <title>Genomic Encyclopedia of Type Strains, Phase V (KMG-V): Genome sequencing to study the core and pangenomes of soil and plant-associated prokaryotes.</title>
        <authorList>
            <person name="Whitman W."/>
        </authorList>
    </citation>
    <scope>NUCLEOTIDE SEQUENCE</scope>
    <source>
        <strain evidence="2">SP3049</strain>
    </source>
</reference>
<protein>
    <submittedName>
        <fullName evidence="2">Uncharacterized protein</fullName>
    </submittedName>
</protein>
<sequence length="102" mass="10799">MLSGAYIASGEADGSFSMLAVDVVDRLHEILVLSPPLAEKPRLMRAARACESLPVGRLLFGDRLEVIVHITHPPKVLPKPATTTKKARLGAGGRGANSETSL</sequence>
<comment type="caution">
    <text evidence="2">The sequence shown here is derived from an EMBL/GenBank/DDBJ whole genome shotgun (WGS) entry which is preliminary data.</text>
</comment>
<dbReference type="AlphaFoldDB" id="A0A9X2Q563"/>
<dbReference type="EMBL" id="JANUAE010000018">
    <property type="protein sequence ID" value="MCS3711812.1"/>
    <property type="molecule type" value="Genomic_DNA"/>
</dbReference>
<evidence type="ECO:0000313" key="3">
    <source>
        <dbReference type="Proteomes" id="UP001155057"/>
    </source>
</evidence>
<evidence type="ECO:0000313" key="2">
    <source>
        <dbReference type="EMBL" id="MCS3711812.1"/>
    </source>
</evidence>
<dbReference type="Proteomes" id="UP001155057">
    <property type="component" value="Unassembled WGS sequence"/>
</dbReference>
<feature type="region of interest" description="Disordered" evidence="1">
    <location>
        <begin position="77"/>
        <end position="102"/>
    </location>
</feature>
<gene>
    <name evidence="2" type="ORF">GGP61_003447</name>
</gene>
<proteinExistence type="predicted"/>
<evidence type="ECO:0000256" key="1">
    <source>
        <dbReference type="SAM" id="MobiDB-lite"/>
    </source>
</evidence>
<accession>A0A9X2Q563</accession>
<name>A0A9X2Q563_9BACT</name>